<dbReference type="Pfam" id="PF13692">
    <property type="entry name" value="Glyco_trans_1_4"/>
    <property type="match status" value="1"/>
</dbReference>
<proteinExistence type="predicted"/>
<gene>
    <name evidence="2" type="ORF">JF259_07365</name>
</gene>
<dbReference type="Gene3D" id="3.40.50.2000">
    <property type="entry name" value="Glycogen Phosphorylase B"/>
    <property type="match status" value="2"/>
</dbReference>
<dbReference type="PANTHER" id="PTHR46401">
    <property type="entry name" value="GLYCOSYLTRANSFERASE WBBK-RELATED"/>
    <property type="match status" value="1"/>
</dbReference>
<dbReference type="AlphaFoldDB" id="A0A8J7LNH1"/>
<accession>A0A8J7LNH1</accession>
<keyword evidence="1" id="KW-0808">Transferase</keyword>
<dbReference type="RefSeq" id="WP_199114667.1">
    <property type="nucleotide sequence ID" value="NZ_JAELVQ010000007.1"/>
</dbReference>
<evidence type="ECO:0000256" key="1">
    <source>
        <dbReference type="ARBA" id="ARBA00022679"/>
    </source>
</evidence>
<dbReference type="Proteomes" id="UP000610931">
    <property type="component" value="Unassembled WGS sequence"/>
</dbReference>
<evidence type="ECO:0000313" key="2">
    <source>
        <dbReference type="EMBL" id="MBJ6367903.1"/>
    </source>
</evidence>
<sequence length="341" mass="40028">MGNKIYILYKEWSRHGKYSGYQRVVSYMSLKVKWPRVFALPYSLANYLKKKTKLVNYRSETILKELFILFRIFNKKTVFVLYGDMDYYFLHYLKQFPFNLRKNKLIATFHHPPYELEKRLQYNRKEVLGALDKIIVMGPNQIPFLKKYTDADIKFIPHGIDTHFFTPDNRVTRSNSILIFGVSHRDHVRNIAVIKKVNELNLPVTFVIVMPKAESEIYADAKNTEIIYDMIDDEQLLYYYRSCKGVLLSLIDCTASNTILEALSTGCPLIVNRVGAVDNYIPESANIPMFNTGDIEGTARYIKRLIDDAVYLERIAHLQRVLALRYDWKNIVQETKNFIFN</sequence>
<comment type="caution">
    <text evidence="2">The sequence shown here is derived from an EMBL/GenBank/DDBJ whole genome shotgun (WGS) entry which is preliminary data.</text>
</comment>
<dbReference type="GO" id="GO:0016757">
    <property type="term" value="F:glycosyltransferase activity"/>
    <property type="evidence" value="ECO:0007669"/>
    <property type="project" value="TreeGrafter"/>
</dbReference>
<evidence type="ECO:0000313" key="3">
    <source>
        <dbReference type="Proteomes" id="UP000610931"/>
    </source>
</evidence>
<protein>
    <submittedName>
        <fullName evidence="2">Glycosyltransferase family 4 protein</fullName>
    </submittedName>
</protein>
<reference evidence="2" key="1">
    <citation type="submission" date="2020-12" db="EMBL/GenBank/DDBJ databases">
        <title>Snuella sp. nov., isolated from sediment in Incheon.</title>
        <authorList>
            <person name="Kim W."/>
        </authorList>
    </citation>
    <scope>NUCLEOTIDE SEQUENCE</scope>
    <source>
        <strain evidence="2">CAU 1569</strain>
    </source>
</reference>
<dbReference type="PANTHER" id="PTHR46401:SF2">
    <property type="entry name" value="GLYCOSYLTRANSFERASE WBBK-RELATED"/>
    <property type="match status" value="1"/>
</dbReference>
<name>A0A8J7LNH1_9FLAO</name>
<organism evidence="2 3">
    <name type="scientific">Snuella sedimenti</name>
    <dbReference type="NCBI Taxonomy" id="2798802"/>
    <lineage>
        <taxon>Bacteria</taxon>
        <taxon>Pseudomonadati</taxon>
        <taxon>Bacteroidota</taxon>
        <taxon>Flavobacteriia</taxon>
        <taxon>Flavobacteriales</taxon>
        <taxon>Flavobacteriaceae</taxon>
        <taxon>Snuella</taxon>
    </lineage>
</organism>
<keyword evidence="3" id="KW-1185">Reference proteome</keyword>
<dbReference type="EMBL" id="JAELVQ010000007">
    <property type="protein sequence ID" value="MBJ6367903.1"/>
    <property type="molecule type" value="Genomic_DNA"/>
</dbReference>
<dbReference type="CDD" id="cd03801">
    <property type="entry name" value="GT4_PimA-like"/>
    <property type="match status" value="1"/>
</dbReference>
<dbReference type="SUPFAM" id="SSF53756">
    <property type="entry name" value="UDP-Glycosyltransferase/glycogen phosphorylase"/>
    <property type="match status" value="1"/>
</dbReference>
<dbReference type="GO" id="GO:0009103">
    <property type="term" value="P:lipopolysaccharide biosynthetic process"/>
    <property type="evidence" value="ECO:0007669"/>
    <property type="project" value="TreeGrafter"/>
</dbReference>